<feature type="transmembrane region" description="Helical" evidence="1">
    <location>
        <begin position="38"/>
        <end position="58"/>
    </location>
</feature>
<evidence type="ECO:0000256" key="1">
    <source>
        <dbReference type="SAM" id="Phobius"/>
    </source>
</evidence>
<feature type="transmembrane region" description="Helical" evidence="1">
    <location>
        <begin position="64"/>
        <end position="83"/>
    </location>
</feature>
<keyword evidence="1" id="KW-0472">Membrane</keyword>
<dbReference type="OrthoDB" id="8685152at2"/>
<keyword evidence="1" id="KW-1133">Transmembrane helix</keyword>
<accession>A0A2V3ZFR8</accession>
<keyword evidence="3" id="KW-1185">Reference proteome</keyword>
<keyword evidence="1" id="KW-0812">Transmembrane</keyword>
<organism evidence="2 3">
    <name type="scientific">Marinobacter vulgaris</name>
    <dbReference type="NCBI Taxonomy" id="1928331"/>
    <lineage>
        <taxon>Bacteria</taxon>
        <taxon>Pseudomonadati</taxon>
        <taxon>Pseudomonadota</taxon>
        <taxon>Gammaproteobacteria</taxon>
        <taxon>Pseudomonadales</taxon>
        <taxon>Marinobacteraceae</taxon>
        <taxon>Marinobacter</taxon>
    </lineage>
</organism>
<comment type="caution">
    <text evidence="2">The sequence shown here is derived from an EMBL/GenBank/DDBJ whole genome shotgun (WGS) entry which is preliminary data.</text>
</comment>
<evidence type="ECO:0000313" key="3">
    <source>
        <dbReference type="Proteomes" id="UP000253987"/>
    </source>
</evidence>
<gene>
    <name evidence="2" type="ORF">DIT71_17460</name>
</gene>
<reference evidence="2 3" key="2">
    <citation type="submission" date="2018-06" db="EMBL/GenBank/DDBJ databases">
        <title>Marinobactersediminissp. nov, a moderately halophilic bacterium isolated from marine solar saltern.</title>
        <authorList>
            <person name="Zhang Y."/>
        </authorList>
    </citation>
    <scope>NUCLEOTIDE SEQUENCE [LARGE SCALE GENOMIC DNA]</scope>
    <source>
        <strain evidence="2 3">F01</strain>
    </source>
</reference>
<evidence type="ECO:0008006" key="4">
    <source>
        <dbReference type="Google" id="ProtNLM"/>
    </source>
</evidence>
<name>A0A2V3ZFR8_9GAMM</name>
<dbReference type="EMBL" id="QFWX01000015">
    <property type="protein sequence ID" value="PXX88368.1"/>
    <property type="molecule type" value="Genomic_DNA"/>
</dbReference>
<sequence>MALIACPECQKEVSEQATKCPSCSFILRKADRSMPNKIALGGFVAVTVLAPLITYVSGNTVTGNVALMTLFVGFPAFGIAALVTRPKH</sequence>
<evidence type="ECO:0000313" key="2">
    <source>
        <dbReference type="EMBL" id="PXX88368.1"/>
    </source>
</evidence>
<reference evidence="3" key="1">
    <citation type="submission" date="2018-05" db="EMBL/GenBank/DDBJ databases">
        <authorList>
            <person name="Lu D."/>
        </authorList>
    </citation>
    <scope>NUCLEOTIDE SEQUENCE [LARGE SCALE GENOMIC DNA]</scope>
    <source>
        <strain evidence="3">F01</strain>
    </source>
</reference>
<proteinExistence type="predicted"/>
<protein>
    <recommendedName>
        <fullName evidence="4">Zinc ribbon domain-containing protein</fullName>
    </recommendedName>
</protein>
<dbReference type="Proteomes" id="UP000253987">
    <property type="component" value="Unassembled WGS sequence"/>
</dbReference>
<dbReference type="RefSeq" id="WP_114614511.1">
    <property type="nucleotide sequence ID" value="NZ_QFWX01000015.1"/>
</dbReference>
<dbReference type="AlphaFoldDB" id="A0A2V3ZFR8"/>